<proteinExistence type="predicted"/>
<protein>
    <submittedName>
        <fullName evidence="2">Uncharacterized protein</fullName>
    </submittedName>
</protein>
<dbReference type="Proteomes" id="UP000681720">
    <property type="component" value="Unassembled WGS sequence"/>
</dbReference>
<evidence type="ECO:0000313" key="2">
    <source>
        <dbReference type="EMBL" id="CAF4944961.1"/>
    </source>
</evidence>
<organism evidence="2 3">
    <name type="scientific">Rotaria magnacalcarata</name>
    <dbReference type="NCBI Taxonomy" id="392030"/>
    <lineage>
        <taxon>Eukaryota</taxon>
        <taxon>Metazoa</taxon>
        <taxon>Spiralia</taxon>
        <taxon>Gnathifera</taxon>
        <taxon>Rotifera</taxon>
        <taxon>Eurotatoria</taxon>
        <taxon>Bdelloidea</taxon>
        <taxon>Philodinida</taxon>
        <taxon>Philodinidae</taxon>
        <taxon>Rotaria</taxon>
    </lineage>
</organism>
<dbReference type="AlphaFoldDB" id="A0A8S3CSE8"/>
<evidence type="ECO:0000313" key="1">
    <source>
        <dbReference type="EMBL" id="CAF4421004.1"/>
    </source>
</evidence>
<reference evidence="2" key="1">
    <citation type="submission" date="2021-02" db="EMBL/GenBank/DDBJ databases">
        <authorList>
            <person name="Nowell W R."/>
        </authorList>
    </citation>
    <scope>NUCLEOTIDE SEQUENCE</scope>
</reference>
<accession>A0A8S3CSE8</accession>
<feature type="non-terminal residue" evidence="2">
    <location>
        <position position="1"/>
    </location>
</feature>
<dbReference type="EMBL" id="CAJOBJ010188503">
    <property type="protein sequence ID" value="CAF4944961.1"/>
    <property type="molecule type" value="Genomic_DNA"/>
</dbReference>
<name>A0A8S3CSE8_9BILA</name>
<sequence>AFPKFKEVLRLIPANIKRDSPLDATSARDLFPAIQPIYRYLKV</sequence>
<dbReference type="Proteomes" id="UP000681967">
    <property type="component" value="Unassembled WGS sequence"/>
</dbReference>
<evidence type="ECO:0000313" key="3">
    <source>
        <dbReference type="Proteomes" id="UP000681720"/>
    </source>
</evidence>
<comment type="caution">
    <text evidence="2">The sequence shown here is derived from an EMBL/GenBank/DDBJ whole genome shotgun (WGS) entry which is preliminary data.</text>
</comment>
<dbReference type="EMBL" id="CAJOBH010060216">
    <property type="protein sequence ID" value="CAF4421004.1"/>
    <property type="molecule type" value="Genomic_DNA"/>
</dbReference>
<gene>
    <name evidence="1" type="ORF">BYL167_LOCUS32465</name>
    <name evidence="2" type="ORF">GIL414_LOCUS54014</name>
</gene>